<name>A0A895YQL4_9ACTN</name>
<comment type="function">
    <text evidence="2">Antitoxin component of a type II toxin-antitoxin (TA) system.</text>
</comment>
<dbReference type="InterPro" id="IPR036165">
    <property type="entry name" value="YefM-like_sf"/>
</dbReference>
<dbReference type="Pfam" id="PF02604">
    <property type="entry name" value="PhdYeFM_antitox"/>
    <property type="match status" value="1"/>
</dbReference>
<dbReference type="EMBL" id="CP070499">
    <property type="protein sequence ID" value="QSB16288.1"/>
    <property type="molecule type" value="Genomic_DNA"/>
</dbReference>
<evidence type="ECO:0000256" key="1">
    <source>
        <dbReference type="ARBA" id="ARBA00009981"/>
    </source>
</evidence>
<keyword evidence="4" id="KW-1185">Reference proteome</keyword>
<dbReference type="NCBIfam" id="TIGR01552">
    <property type="entry name" value="phd_fam"/>
    <property type="match status" value="1"/>
</dbReference>
<dbReference type="AlphaFoldDB" id="A0A895YQL4"/>
<dbReference type="Proteomes" id="UP000662857">
    <property type="component" value="Chromosome"/>
</dbReference>
<gene>
    <name evidence="3" type="ORF">JQS43_08350</name>
</gene>
<evidence type="ECO:0000313" key="4">
    <source>
        <dbReference type="Proteomes" id="UP000662857"/>
    </source>
</evidence>
<evidence type="ECO:0000313" key="3">
    <source>
        <dbReference type="EMBL" id="QSB16288.1"/>
    </source>
</evidence>
<dbReference type="Gene3D" id="1.10.1220.170">
    <property type="match status" value="1"/>
</dbReference>
<dbReference type="InterPro" id="IPR051405">
    <property type="entry name" value="phD/YefM_antitoxin"/>
</dbReference>
<dbReference type="InterPro" id="IPR006442">
    <property type="entry name" value="Antitoxin_Phd/YefM"/>
</dbReference>
<proteinExistence type="inferred from homology"/>
<comment type="similarity">
    <text evidence="1 2">Belongs to the phD/YefM antitoxin family.</text>
</comment>
<accession>A0A895YQL4</accession>
<dbReference type="RefSeq" id="WP_239678495.1">
    <property type="nucleotide sequence ID" value="NZ_CP070499.1"/>
</dbReference>
<protein>
    <recommendedName>
        <fullName evidence="2">Antitoxin</fullName>
    </recommendedName>
</protein>
<evidence type="ECO:0000256" key="2">
    <source>
        <dbReference type="RuleBase" id="RU362080"/>
    </source>
</evidence>
<dbReference type="SUPFAM" id="SSF143120">
    <property type="entry name" value="YefM-like"/>
    <property type="match status" value="1"/>
</dbReference>
<dbReference type="PANTHER" id="PTHR33713:SF10">
    <property type="entry name" value="ANTITOXIN YAFN"/>
    <property type="match status" value="1"/>
</dbReference>
<sequence length="97" mass="10865">MTILPLNEVKTRFSAIADEVAATHDRVVVTRNGKPHVMVISVDEFESLQMTREILATPGALEDIRQGARDIEEGRYRTLADARATLEARRRDEDDGS</sequence>
<dbReference type="PANTHER" id="PTHR33713">
    <property type="entry name" value="ANTITOXIN YAFN-RELATED"/>
    <property type="match status" value="1"/>
</dbReference>
<organism evidence="3 4">
    <name type="scientific">Natronosporangium hydrolyticum</name>
    <dbReference type="NCBI Taxonomy" id="2811111"/>
    <lineage>
        <taxon>Bacteria</taxon>
        <taxon>Bacillati</taxon>
        <taxon>Actinomycetota</taxon>
        <taxon>Actinomycetes</taxon>
        <taxon>Micromonosporales</taxon>
        <taxon>Micromonosporaceae</taxon>
        <taxon>Natronosporangium</taxon>
    </lineage>
</organism>
<dbReference type="KEGG" id="nhy:JQS43_08350"/>
<dbReference type="Gene3D" id="3.40.1620.10">
    <property type="entry name" value="YefM-like domain"/>
    <property type="match status" value="1"/>
</dbReference>
<reference evidence="3" key="1">
    <citation type="submission" date="2021-02" db="EMBL/GenBank/DDBJ databases">
        <title>Natrosporangium hydrolyticum gen. nov., sp. nov, a haloalkaliphilic actinobacterium from a soda solonchak soil.</title>
        <authorList>
            <person name="Sorokin D.Y."/>
            <person name="Khijniak T.V."/>
            <person name="Zakharycheva A.P."/>
            <person name="Boueva O.V."/>
            <person name="Ariskina E.V."/>
            <person name="Hahnke R.L."/>
            <person name="Bunk B."/>
            <person name="Sproer C."/>
            <person name="Schumann P."/>
            <person name="Evtushenko L.I."/>
            <person name="Kublanov I.V."/>
        </authorList>
    </citation>
    <scope>NUCLEOTIDE SEQUENCE</scope>
    <source>
        <strain evidence="3">DSM 106523</strain>
    </source>
</reference>